<dbReference type="PANTHER" id="PTHR47359">
    <property type="entry name" value="PEPTIDOGLYCAN DL-ENDOPEPTIDASE CWLO"/>
    <property type="match status" value="1"/>
</dbReference>
<dbReference type="PROSITE" id="PS51935">
    <property type="entry name" value="NLPC_P60"/>
    <property type="match status" value="1"/>
</dbReference>
<organism evidence="7">
    <name type="scientific">freshwater metagenome</name>
    <dbReference type="NCBI Taxonomy" id="449393"/>
    <lineage>
        <taxon>unclassified sequences</taxon>
        <taxon>metagenomes</taxon>
        <taxon>ecological metagenomes</taxon>
    </lineage>
</organism>
<sequence length="371" mass="39079">MTRNAIGRFRRTVSPLVGAICCISLVTGLTPASAHAAGFGAPEAKLPRTSDDKQREVNAILDELDRLAEAMDNLAEDYAGAVNDGLELDKEIAATEDRIKAKEVELGTMQAQLQSVALKTFVGSSVSNSLASILSSTGTLSDAVRKSYLTSVALNTGVSGLDALQGKIEDIARERKQLESQRTRSGGIADYAKKRLAAAKASEKAYTAREQEALRDLGDLLRGEQSKRATAALEEAARIAASFSKIKISNVPAPSSSAGIAVKAALSQLGVRYQYGALSPGEAFDCSGLMSYAWSKAGVSIPRSSRSQYDGLTRVPTSSAQPGDLIFTHNPVSHVAMYLGGGQAVASPRTGDVVKVYAITWSKVTGVGRPK</sequence>
<dbReference type="GO" id="GO:0008234">
    <property type="term" value="F:cysteine-type peptidase activity"/>
    <property type="evidence" value="ECO:0007669"/>
    <property type="project" value="UniProtKB-KW"/>
</dbReference>
<dbReference type="EMBL" id="CAEZSE010000007">
    <property type="protein sequence ID" value="CAB4529874.1"/>
    <property type="molecule type" value="Genomic_DNA"/>
</dbReference>
<evidence type="ECO:0000256" key="4">
    <source>
        <dbReference type="ARBA" id="ARBA00022807"/>
    </source>
</evidence>
<keyword evidence="5" id="KW-0175">Coiled coil</keyword>
<dbReference type="Gene3D" id="3.90.1720.10">
    <property type="entry name" value="endopeptidase domain like (from Nostoc punctiforme)"/>
    <property type="match status" value="1"/>
</dbReference>
<reference evidence="7" key="1">
    <citation type="submission" date="2020-05" db="EMBL/GenBank/DDBJ databases">
        <authorList>
            <person name="Chiriac C."/>
            <person name="Salcher M."/>
            <person name="Ghai R."/>
            <person name="Kavagutti S V."/>
        </authorList>
    </citation>
    <scope>NUCLEOTIDE SEQUENCE</scope>
</reference>
<dbReference type="AlphaFoldDB" id="A0A6J6ATM1"/>
<dbReference type="Pfam" id="PF00877">
    <property type="entry name" value="NLPC_P60"/>
    <property type="match status" value="1"/>
</dbReference>
<feature type="coiled-coil region" evidence="5">
    <location>
        <begin position="50"/>
        <end position="112"/>
    </location>
</feature>
<feature type="domain" description="NlpC/P60" evidence="6">
    <location>
        <begin position="255"/>
        <end position="371"/>
    </location>
</feature>
<protein>
    <submittedName>
        <fullName evidence="7">Unannotated protein</fullName>
    </submittedName>
</protein>
<evidence type="ECO:0000259" key="6">
    <source>
        <dbReference type="PROSITE" id="PS51935"/>
    </source>
</evidence>
<evidence type="ECO:0000256" key="2">
    <source>
        <dbReference type="ARBA" id="ARBA00022670"/>
    </source>
</evidence>
<dbReference type="SUPFAM" id="SSF54001">
    <property type="entry name" value="Cysteine proteinases"/>
    <property type="match status" value="1"/>
</dbReference>
<dbReference type="PANTHER" id="PTHR47359:SF3">
    <property type="entry name" value="NLP_P60 DOMAIN-CONTAINING PROTEIN-RELATED"/>
    <property type="match status" value="1"/>
</dbReference>
<dbReference type="InterPro" id="IPR038765">
    <property type="entry name" value="Papain-like_cys_pep_sf"/>
</dbReference>
<keyword evidence="3" id="KW-0378">Hydrolase</keyword>
<gene>
    <name evidence="7" type="ORF">UFOPK1353_00080</name>
</gene>
<keyword evidence="2" id="KW-0645">Protease</keyword>
<evidence type="ECO:0000256" key="3">
    <source>
        <dbReference type="ARBA" id="ARBA00022801"/>
    </source>
</evidence>
<keyword evidence="4" id="KW-0788">Thiol protease</keyword>
<evidence type="ECO:0000256" key="5">
    <source>
        <dbReference type="SAM" id="Coils"/>
    </source>
</evidence>
<evidence type="ECO:0000313" key="7">
    <source>
        <dbReference type="EMBL" id="CAB4529874.1"/>
    </source>
</evidence>
<comment type="similarity">
    <text evidence="1">Belongs to the peptidase C40 family.</text>
</comment>
<dbReference type="InterPro" id="IPR051794">
    <property type="entry name" value="PG_Endopeptidase_C40"/>
</dbReference>
<evidence type="ECO:0000256" key="1">
    <source>
        <dbReference type="ARBA" id="ARBA00007074"/>
    </source>
</evidence>
<proteinExistence type="inferred from homology"/>
<accession>A0A6J6ATM1</accession>
<dbReference type="InterPro" id="IPR000064">
    <property type="entry name" value="NLP_P60_dom"/>
</dbReference>
<dbReference type="GO" id="GO:0006508">
    <property type="term" value="P:proteolysis"/>
    <property type="evidence" value="ECO:0007669"/>
    <property type="project" value="UniProtKB-KW"/>
</dbReference>
<name>A0A6J6ATM1_9ZZZZ</name>